<feature type="transmembrane region" description="Helical" evidence="1">
    <location>
        <begin position="322"/>
        <end position="342"/>
    </location>
</feature>
<feature type="transmembrane region" description="Helical" evidence="1">
    <location>
        <begin position="380"/>
        <end position="400"/>
    </location>
</feature>
<proteinExistence type="predicted"/>
<feature type="transmembrane region" description="Helical" evidence="1">
    <location>
        <begin position="202"/>
        <end position="230"/>
    </location>
</feature>
<keyword evidence="1" id="KW-1133">Transmembrane helix</keyword>
<evidence type="ECO:0000256" key="1">
    <source>
        <dbReference type="SAM" id="Phobius"/>
    </source>
</evidence>
<feature type="transmembrane region" description="Helical" evidence="1">
    <location>
        <begin position="18"/>
        <end position="37"/>
    </location>
</feature>
<protein>
    <submittedName>
        <fullName evidence="2">Uncharacterized protein</fullName>
    </submittedName>
</protein>
<feature type="transmembrane region" description="Helical" evidence="1">
    <location>
        <begin position="76"/>
        <end position="99"/>
    </location>
</feature>
<dbReference type="EMBL" id="UOEH01000518">
    <property type="protein sequence ID" value="VAW06400.1"/>
    <property type="molecule type" value="Genomic_DNA"/>
</dbReference>
<reference evidence="2" key="1">
    <citation type="submission" date="2018-06" db="EMBL/GenBank/DDBJ databases">
        <authorList>
            <person name="Zhirakovskaya E."/>
        </authorList>
    </citation>
    <scope>NUCLEOTIDE SEQUENCE</scope>
</reference>
<sequence>MREPPAGIVGNVAANRPILSVCVILAGLIALGVVGVRQLSAPAAALIGSYAATALYVVALPMALAALRPRRRFGRFFFYLIISILAAVMIAVDAGRLALPAFAASLPLPSVTLTVAALGLFGFFSVLAPLGFNVARHSVAAAFAAIIGAVGGAGYLAIEELWGAEQGAIAIALALTLGVGVGVSVGADFAKFFAAGAPKRKAAAAAGHSAVAIMAFSLLVVAAFFGVQTFDSNFGAIDWRVVWAGITAAAAAMTASLVAVTASLAVAPISEQAAVDENYRRGWFAANWRPIRQALPPTTASAASAIAVIVVIIALFEAGFAAPIALALFFALVWLSAVIAFVSVRTATLIVALLAVSAVLADYGYTIFGVAPPSLSERLTGLTFGAIALAHMTVSWRNAGEVWRNARDVTENALSDGLRRFLFVVGAGAASIFASAQSFAWPGGAGAAAYFLTTALISLVLAPVMMTAMSARFSRY</sequence>
<keyword evidence="1" id="KW-0812">Transmembrane</keyword>
<feature type="transmembrane region" description="Helical" evidence="1">
    <location>
        <begin position="349"/>
        <end position="368"/>
    </location>
</feature>
<evidence type="ECO:0000313" key="2">
    <source>
        <dbReference type="EMBL" id="VAW06400.1"/>
    </source>
</evidence>
<organism evidence="2">
    <name type="scientific">hydrothermal vent metagenome</name>
    <dbReference type="NCBI Taxonomy" id="652676"/>
    <lineage>
        <taxon>unclassified sequences</taxon>
        <taxon>metagenomes</taxon>
        <taxon>ecological metagenomes</taxon>
    </lineage>
</organism>
<keyword evidence="1" id="KW-0472">Membrane</keyword>
<gene>
    <name evidence="2" type="ORF">MNBD_ALPHA05-304</name>
</gene>
<accession>A0A3B0SPL2</accession>
<feature type="transmembrane region" description="Helical" evidence="1">
    <location>
        <begin position="421"/>
        <end position="441"/>
    </location>
</feature>
<name>A0A3B0SPL2_9ZZZZ</name>
<feature type="transmembrane region" description="Helical" evidence="1">
    <location>
        <begin position="294"/>
        <end position="316"/>
    </location>
</feature>
<dbReference type="AlphaFoldDB" id="A0A3B0SPL2"/>
<feature type="transmembrane region" description="Helical" evidence="1">
    <location>
        <begin position="170"/>
        <end position="190"/>
    </location>
</feature>
<feature type="transmembrane region" description="Helical" evidence="1">
    <location>
        <begin position="43"/>
        <end position="64"/>
    </location>
</feature>
<feature type="transmembrane region" description="Helical" evidence="1">
    <location>
        <begin position="111"/>
        <end position="132"/>
    </location>
</feature>
<feature type="transmembrane region" description="Helical" evidence="1">
    <location>
        <begin position="242"/>
        <end position="267"/>
    </location>
</feature>
<feature type="transmembrane region" description="Helical" evidence="1">
    <location>
        <begin position="139"/>
        <end position="158"/>
    </location>
</feature>
<feature type="transmembrane region" description="Helical" evidence="1">
    <location>
        <begin position="447"/>
        <end position="468"/>
    </location>
</feature>